<dbReference type="AlphaFoldDB" id="A0AA38Y518"/>
<keyword evidence="6" id="KW-1185">Reference proteome</keyword>
<feature type="region of interest" description="Disordered" evidence="4">
    <location>
        <begin position="1"/>
        <end position="34"/>
    </location>
</feature>
<gene>
    <name evidence="5" type="ORF">H2204_005650</name>
</gene>
<evidence type="ECO:0000256" key="2">
    <source>
        <dbReference type="ARBA" id="ARBA00023242"/>
    </source>
</evidence>
<dbReference type="EMBL" id="JAPDRN010000032">
    <property type="protein sequence ID" value="KAJ9635690.1"/>
    <property type="molecule type" value="Genomic_DNA"/>
</dbReference>
<dbReference type="GO" id="GO:0090575">
    <property type="term" value="C:RNA polymerase II transcription regulator complex"/>
    <property type="evidence" value="ECO:0007669"/>
    <property type="project" value="TreeGrafter"/>
</dbReference>
<comment type="caution">
    <text evidence="5">The sequence shown here is derived from an EMBL/GenBank/DDBJ whole genome shotgun (WGS) entry which is preliminary data.</text>
</comment>
<dbReference type="GO" id="GO:0000976">
    <property type="term" value="F:transcription cis-regulatory region binding"/>
    <property type="evidence" value="ECO:0007669"/>
    <property type="project" value="InterPro"/>
</dbReference>
<dbReference type="CDD" id="cd14688">
    <property type="entry name" value="bZIP_YAP"/>
    <property type="match status" value="1"/>
</dbReference>
<reference evidence="5" key="1">
    <citation type="submission" date="2022-10" db="EMBL/GenBank/DDBJ databases">
        <title>Culturing micro-colonial fungi from biological soil crusts in the Mojave desert and describing Neophaeococcomyces mojavensis, and introducing the new genera and species Taxawa tesnikishii.</title>
        <authorList>
            <person name="Kurbessoian T."/>
            <person name="Stajich J.E."/>
        </authorList>
    </citation>
    <scope>NUCLEOTIDE SEQUENCE</scope>
    <source>
        <strain evidence="5">TK_35</strain>
    </source>
</reference>
<protein>
    <recommendedName>
        <fullName evidence="7">BZIP domain-containing protein</fullName>
    </recommendedName>
</protein>
<evidence type="ECO:0000256" key="1">
    <source>
        <dbReference type="ARBA" id="ARBA00004123"/>
    </source>
</evidence>
<evidence type="ECO:0000256" key="3">
    <source>
        <dbReference type="SAM" id="Coils"/>
    </source>
</evidence>
<comment type="subcellular location">
    <subcellularLocation>
        <location evidence="1">Nucleus</location>
    </subcellularLocation>
</comment>
<name>A0AA38Y518_9EURO</name>
<organism evidence="5 6">
    <name type="scientific">Knufia peltigerae</name>
    <dbReference type="NCBI Taxonomy" id="1002370"/>
    <lineage>
        <taxon>Eukaryota</taxon>
        <taxon>Fungi</taxon>
        <taxon>Dikarya</taxon>
        <taxon>Ascomycota</taxon>
        <taxon>Pezizomycotina</taxon>
        <taxon>Eurotiomycetes</taxon>
        <taxon>Chaetothyriomycetidae</taxon>
        <taxon>Chaetothyriales</taxon>
        <taxon>Trichomeriaceae</taxon>
        <taxon>Knufia</taxon>
    </lineage>
</organism>
<evidence type="ECO:0008006" key="7">
    <source>
        <dbReference type="Google" id="ProtNLM"/>
    </source>
</evidence>
<feature type="coiled-coil region" evidence="3">
    <location>
        <begin position="74"/>
        <end position="125"/>
    </location>
</feature>
<proteinExistence type="predicted"/>
<keyword evidence="2" id="KW-0539">Nucleus</keyword>
<keyword evidence="3" id="KW-0175">Coiled coil</keyword>
<dbReference type="PANTHER" id="PTHR40621">
    <property type="entry name" value="TRANSCRIPTION FACTOR KAPC-RELATED"/>
    <property type="match status" value="1"/>
</dbReference>
<dbReference type="Proteomes" id="UP001172681">
    <property type="component" value="Unassembled WGS sequence"/>
</dbReference>
<dbReference type="SUPFAM" id="SSF57959">
    <property type="entry name" value="Leucine zipper domain"/>
    <property type="match status" value="1"/>
</dbReference>
<dbReference type="InterPro" id="IPR050936">
    <property type="entry name" value="AP-1-like"/>
</dbReference>
<evidence type="ECO:0000313" key="5">
    <source>
        <dbReference type="EMBL" id="KAJ9635690.1"/>
    </source>
</evidence>
<accession>A0AA38Y518</accession>
<dbReference type="PANTHER" id="PTHR40621:SF6">
    <property type="entry name" value="AP-1-LIKE TRANSCRIPTION FACTOR YAP1-RELATED"/>
    <property type="match status" value="1"/>
</dbReference>
<evidence type="ECO:0000313" key="6">
    <source>
        <dbReference type="Proteomes" id="UP001172681"/>
    </source>
</evidence>
<feature type="region of interest" description="Disordered" evidence="4">
    <location>
        <begin position="146"/>
        <end position="180"/>
    </location>
</feature>
<sequence>MEDPAAQVSGSTVEVDMATGTNSGRRKGKTTPMDAAKLMRKRATDRRSQQAFRERTKLRITALEDEVAKSSRATEAVTQELHELTLQRDNLRTECIEWKEKARETSKLQAQLHNLANKLDQIRARGSDQDPEAFSTRQPMLTGASMALSTSSGDSNQDRTTDDYPNVQSQTRDDQGTSVEVHSTTALLPLDVLSLSKEARGSSYETSRFAREACAVVSPQPLCRSRCASYPTDSADYESGCIPMSTGQTSPRHGAAEILQLISKDPLSMELSELYTGAGLCTHCGVTGLTEDVSIGDSAQEPRPYASPEIQFQQLQADSPACWQGGQSPTSSNQFDLCEQLPYNLKPVVPGDRILQSLVASRRSAAAEGVPWDELLGPELPCWKSLIAPTLTSCGHTICQAVFDIVKAYTGYSGIPEKVASAYIMYTSVTVGQSMNAIPPQPKI</sequence>
<evidence type="ECO:0000256" key="4">
    <source>
        <dbReference type="SAM" id="MobiDB-lite"/>
    </source>
</evidence>
<dbReference type="GO" id="GO:0001228">
    <property type="term" value="F:DNA-binding transcription activator activity, RNA polymerase II-specific"/>
    <property type="evidence" value="ECO:0007669"/>
    <property type="project" value="TreeGrafter"/>
</dbReference>
<dbReference type="InterPro" id="IPR046347">
    <property type="entry name" value="bZIP_sf"/>
</dbReference>
<feature type="compositionally biased region" description="Polar residues" evidence="4">
    <location>
        <begin position="166"/>
        <end position="180"/>
    </location>
</feature>